<gene>
    <name evidence="1" type="ORF">NFC81_07485</name>
</gene>
<name>A0AB38YK15_9GAMM</name>
<dbReference type="Gene3D" id="3.40.1260.10">
    <property type="entry name" value="DsrEFH-like"/>
    <property type="match status" value="1"/>
</dbReference>
<evidence type="ECO:0000313" key="1">
    <source>
        <dbReference type="EMBL" id="WLD59616.1"/>
    </source>
</evidence>
<organism evidence="1">
    <name type="scientific">Salinispirillum sp. LH 10-3-1</name>
    <dbReference type="NCBI Taxonomy" id="2952525"/>
    <lineage>
        <taxon>Bacteria</taxon>
        <taxon>Pseudomonadati</taxon>
        <taxon>Pseudomonadota</taxon>
        <taxon>Gammaproteobacteria</taxon>
        <taxon>Oceanospirillales</taxon>
        <taxon>Saccharospirillaceae</taxon>
        <taxon>Salinispirillum</taxon>
    </lineage>
</organism>
<dbReference type="AlphaFoldDB" id="A0AB38YK15"/>
<proteinExistence type="predicted"/>
<dbReference type="InterPro" id="IPR027396">
    <property type="entry name" value="DsrEFH-like"/>
</dbReference>
<protein>
    <submittedName>
        <fullName evidence="1">Uncharacterized protein</fullName>
    </submittedName>
</protein>
<reference evidence="1" key="1">
    <citation type="submission" date="2022-07" db="EMBL/GenBank/DDBJ databases">
        <title>Complete genome sequence of Salinispirillum sp. LH10-3-1 capable of multiple carbohydrate inversion isolated from a soda lake.</title>
        <authorList>
            <person name="Liu J."/>
            <person name="Zhai Y."/>
            <person name="Zhang H."/>
            <person name="Yang H."/>
            <person name="Qu J."/>
            <person name="Li J."/>
        </authorList>
    </citation>
    <scope>NUCLEOTIDE SEQUENCE</scope>
    <source>
        <strain evidence="1">LH 10-3-1</strain>
    </source>
</reference>
<sequence length="126" mass="13510">MANSMVENAACDLCLLITQPPQTGVLGQETFELAVAGGVFDQSITVIFSGSAVLHLLPQQPTDGYRSTGKLWQSASMFGIEQFFVVAPQPEDVLAQLPEGVRAAVQVISAESAREKMDNAREVMVL</sequence>
<dbReference type="RefSeq" id="WP_304996908.1">
    <property type="nucleotide sequence ID" value="NZ_CP101717.1"/>
</dbReference>
<dbReference type="EMBL" id="CP101717">
    <property type="protein sequence ID" value="WLD59616.1"/>
    <property type="molecule type" value="Genomic_DNA"/>
</dbReference>
<accession>A0AB38YK15</accession>
<dbReference type="SUPFAM" id="SSF75169">
    <property type="entry name" value="DsrEFH-like"/>
    <property type="match status" value="1"/>
</dbReference>